<proteinExistence type="predicted"/>
<evidence type="ECO:0000313" key="2">
    <source>
        <dbReference type="EMBL" id="MBN3553247.1"/>
    </source>
</evidence>
<feature type="compositionally biased region" description="Low complexity" evidence="1">
    <location>
        <begin position="213"/>
        <end position="225"/>
    </location>
</feature>
<dbReference type="EMBL" id="JAFHKR010000036">
    <property type="protein sequence ID" value="MBN3553247.1"/>
    <property type="molecule type" value="Genomic_DNA"/>
</dbReference>
<comment type="caution">
    <text evidence="2">The sequence shown here is derived from an EMBL/GenBank/DDBJ whole genome shotgun (WGS) entry which is preliminary data.</text>
</comment>
<protein>
    <submittedName>
        <fullName evidence="2">Uncharacterized protein</fullName>
    </submittedName>
</protein>
<reference evidence="2 3" key="1">
    <citation type="submission" date="2021-01" db="EMBL/GenBank/DDBJ databases">
        <title>Genome Sequencing of Type Strains.</title>
        <authorList>
            <person name="Lemaire J.F."/>
            <person name="Inderbitzin P."/>
            <person name="Collins S.B."/>
            <person name="Wespe N."/>
            <person name="Knight-Connoni V."/>
        </authorList>
    </citation>
    <scope>NUCLEOTIDE SEQUENCE [LARGE SCALE GENOMIC DNA]</scope>
    <source>
        <strain evidence="2 3">DSM 23009</strain>
    </source>
</reference>
<evidence type="ECO:0000256" key="1">
    <source>
        <dbReference type="SAM" id="MobiDB-lite"/>
    </source>
</evidence>
<gene>
    <name evidence="2" type="ORF">JYA63_03090</name>
</gene>
<keyword evidence="3" id="KW-1185">Reference proteome</keyword>
<name>A0ABS2ZL74_9BACL</name>
<sequence length="279" mass="30987">MRISNLIMQGLIAGAVLFIPAEVFAEKEDVEKRNHNAERNRQQIVQQDKVTDRVPVQATKQVGIALKTKPTESKSKAELDKPQSKRSETKLLKQVPISKQKNSQHANYRSKVKKLDPQRQTKEHVPVKQTERVIQAERSELKKAESSSAIHRKTVVNKSVPKKDSVKVLEKKPTPLKEKVSHPQMKKDVSPLSNQKSSKVPPHPVSKVIPAATGQGSSSTTNQSDGGSGTVSFANFKASLMLPIIFEDGEKVSVYFGRMDLLRSQWVNAPPGRPPEKAL</sequence>
<evidence type="ECO:0000313" key="3">
    <source>
        <dbReference type="Proteomes" id="UP001296923"/>
    </source>
</evidence>
<feature type="compositionally biased region" description="Basic and acidic residues" evidence="1">
    <location>
        <begin position="161"/>
        <end position="189"/>
    </location>
</feature>
<accession>A0ABS2ZL74</accession>
<feature type="region of interest" description="Disordered" evidence="1">
    <location>
        <begin position="157"/>
        <end position="228"/>
    </location>
</feature>
<dbReference type="RefSeq" id="WP_205724463.1">
    <property type="nucleotide sequence ID" value="NZ_JAFHKR010000036.1"/>
</dbReference>
<feature type="compositionally biased region" description="Basic and acidic residues" evidence="1">
    <location>
        <begin position="113"/>
        <end position="131"/>
    </location>
</feature>
<dbReference type="Proteomes" id="UP001296923">
    <property type="component" value="Unassembled WGS sequence"/>
</dbReference>
<feature type="compositionally biased region" description="Basic and acidic residues" evidence="1">
    <location>
        <begin position="69"/>
        <end position="91"/>
    </location>
</feature>
<feature type="region of interest" description="Disordered" evidence="1">
    <location>
        <begin position="67"/>
        <end position="131"/>
    </location>
</feature>
<organism evidence="2 3">
    <name type="scientific">Fictibacillus nanhaiensis</name>
    <dbReference type="NCBI Taxonomy" id="742169"/>
    <lineage>
        <taxon>Bacteria</taxon>
        <taxon>Bacillati</taxon>
        <taxon>Bacillota</taxon>
        <taxon>Bacilli</taxon>
        <taxon>Bacillales</taxon>
        <taxon>Fictibacillaceae</taxon>
        <taxon>Fictibacillus</taxon>
    </lineage>
</organism>
<feature type="compositionally biased region" description="Polar residues" evidence="1">
    <location>
        <begin position="97"/>
        <end position="107"/>
    </location>
</feature>